<organism evidence="6 7">
    <name type="scientific">Ralstonia phage RS-PII-1</name>
    <dbReference type="NCBI Taxonomy" id="1932892"/>
    <lineage>
        <taxon>Viruses</taxon>
        <taxon>Duplodnaviria</taxon>
        <taxon>Heunggongvirae</taxon>
        <taxon>Uroviricota</taxon>
        <taxon>Caudoviricetes</taxon>
        <taxon>Autographivirales</taxon>
        <taxon>Autonotataviridae</taxon>
        <taxon>Sukuvirus</taxon>
        <taxon>Sukuvirus RSPII1</taxon>
    </lineage>
</organism>
<dbReference type="InterPro" id="IPR037053">
    <property type="entry name" value="Phage_tail_collar_dom_sf"/>
</dbReference>
<evidence type="ECO:0000313" key="7">
    <source>
        <dbReference type="Proteomes" id="UP000222868"/>
    </source>
</evidence>
<protein>
    <submittedName>
        <fullName evidence="6">Tail fiber proximal subunit</fullName>
    </submittedName>
</protein>
<evidence type="ECO:0000256" key="1">
    <source>
        <dbReference type="ARBA" id="ARBA00004328"/>
    </source>
</evidence>
<keyword evidence="7" id="KW-1185">Reference proteome</keyword>
<evidence type="ECO:0000256" key="2">
    <source>
        <dbReference type="ARBA" id="ARBA00022732"/>
    </source>
</evidence>
<evidence type="ECO:0000256" key="3">
    <source>
        <dbReference type="ARBA" id="ARBA00022844"/>
    </source>
</evidence>
<dbReference type="GeneID" id="54979000"/>
<comment type="subcellular location">
    <subcellularLocation>
        <location evidence="1">Virion</location>
    </subcellularLocation>
</comment>
<sequence>MVSYQGDGTTTNFDFNFSGGYLRQSDVKAYVYDNLTGLTSPWTPVFVGPNTVQYKPALPATQYLVIYRDTQKTVPMVDFTTGAPMTEVNLDTVAEQSVFVAAEMTDRFDSVNSTSADAIVRSYDALTKAGSALDASAAATATADDARAKAVSAESKADAAVAQAADAHSIATGIDGKAQTALDQSTPALANANAALDVAGQALAIAQQQTMPSTGGTFTGPVSGPTPAPGDVSTKLATTAFVADAIASALIGQIVWEARTSARAGYVKLNGALLSRTSYPALWAYAQASGALVNEATWAGGSYGCFTSGTDGTNFRVPDLRGEFVRCLDDARGIDTGRGIGTWQDSTNRSHSHSASTGGVGDHIHSAWTDGQGWHGHGVSDPGHSHFGGLQTFAGGGQGASGNPNFVNQRWVDGSGTGISINGDGTHGHNVGIGYAGSHSHTVTVNADGGNETRPRNVALLATMRAL</sequence>
<feature type="region of interest" description="Disordered" evidence="4">
    <location>
        <begin position="340"/>
        <end position="360"/>
    </location>
</feature>
<dbReference type="Proteomes" id="UP000222868">
    <property type="component" value="Segment"/>
</dbReference>
<dbReference type="GO" id="GO:0098015">
    <property type="term" value="C:virus tail"/>
    <property type="evidence" value="ECO:0007669"/>
    <property type="project" value="UniProtKB-KW"/>
</dbReference>
<dbReference type="KEGG" id="vg:54979000"/>
<dbReference type="EMBL" id="KY316062">
    <property type="protein sequence ID" value="APU00298.1"/>
    <property type="molecule type" value="Genomic_DNA"/>
</dbReference>
<feature type="domain" description="Bacteriophage T7 tail fibre protein-like N-terminal" evidence="5">
    <location>
        <begin position="2"/>
        <end position="109"/>
    </location>
</feature>
<feature type="compositionally biased region" description="Polar residues" evidence="4">
    <location>
        <begin position="343"/>
        <end position="357"/>
    </location>
</feature>
<dbReference type="SUPFAM" id="SSF88874">
    <property type="entry name" value="Receptor-binding domain of short tail fibre protein gp12"/>
    <property type="match status" value="1"/>
</dbReference>
<name>A0A1L7DQA4_9CAUD</name>
<dbReference type="RefSeq" id="YP_009788866.1">
    <property type="nucleotide sequence ID" value="NC_047804.1"/>
</dbReference>
<keyword evidence="3" id="KW-0946">Virion</keyword>
<dbReference type="Gene3D" id="3.90.1340.10">
    <property type="entry name" value="Phage tail collar domain"/>
    <property type="match status" value="1"/>
</dbReference>
<evidence type="ECO:0000313" key="6">
    <source>
        <dbReference type="EMBL" id="APU00298.1"/>
    </source>
</evidence>
<dbReference type="InterPro" id="IPR005604">
    <property type="entry name" value="Phage_T7_tail_fibre-like_N"/>
</dbReference>
<keyword evidence="2" id="KW-1227">Viral tail protein</keyword>
<accession>A0A1L7DQA4</accession>
<evidence type="ECO:0000259" key="5">
    <source>
        <dbReference type="Pfam" id="PF03906"/>
    </source>
</evidence>
<dbReference type="Pfam" id="PF03906">
    <property type="entry name" value="Phage_T7_tail"/>
    <property type="match status" value="1"/>
</dbReference>
<evidence type="ECO:0000256" key="4">
    <source>
        <dbReference type="SAM" id="MobiDB-lite"/>
    </source>
</evidence>
<reference evidence="6 7" key="1">
    <citation type="submission" date="2016-12" db="EMBL/GenBank/DDBJ databases">
        <title>Isolation, Whole Genome Sequencing Analysis of a Novel Lytic Bacteriophage RS-PII-1 infecting Ralstonia solanacearum.</title>
        <authorList>
            <person name="Su J."/>
            <person name="Liu J."/>
            <person name="Yu H."/>
            <person name="Guo Z."/>
            <person name="Sun H."/>
            <person name="Fan G."/>
            <person name="Gu G."/>
            <person name="Wang G."/>
        </authorList>
    </citation>
    <scope>NUCLEOTIDE SEQUENCE [LARGE SCALE GENOMIC DNA]</scope>
</reference>
<proteinExistence type="predicted"/>